<dbReference type="GO" id="GO:0016020">
    <property type="term" value="C:membrane"/>
    <property type="evidence" value="ECO:0007669"/>
    <property type="project" value="UniProtKB-SubCell"/>
</dbReference>
<dbReference type="EMBL" id="QDEB01030071">
    <property type="protein sequence ID" value="RZC39966.1"/>
    <property type="molecule type" value="Genomic_DNA"/>
</dbReference>
<dbReference type="GO" id="GO:0052745">
    <property type="term" value="F:inositol phosphate phosphatase activity"/>
    <property type="evidence" value="ECO:0007669"/>
    <property type="project" value="TreeGrafter"/>
</dbReference>
<dbReference type="Gene3D" id="3.40.50.1240">
    <property type="entry name" value="Phosphoglycerate mutase-like"/>
    <property type="match status" value="1"/>
</dbReference>
<dbReference type="OrthoDB" id="6509975at2759"/>
<dbReference type="AlphaFoldDB" id="A0A482W4I1"/>
<proteinExistence type="predicted"/>
<accession>A0A482W4I1</accession>
<organism evidence="4 5">
    <name type="scientific">Asbolus verrucosus</name>
    <name type="common">Desert ironclad beetle</name>
    <dbReference type="NCBI Taxonomy" id="1661398"/>
    <lineage>
        <taxon>Eukaryota</taxon>
        <taxon>Metazoa</taxon>
        <taxon>Ecdysozoa</taxon>
        <taxon>Arthropoda</taxon>
        <taxon>Hexapoda</taxon>
        <taxon>Insecta</taxon>
        <taxon>Pterygota</taxon>
        <taxon>Neoptera</taxon>
        <taxon>Endopterygota</taxon>
        <taxon>Coleoptera</taxon>
        <taxon>Polyphaga</taxon>
        <taxon>Cucujiformia</taxon>
        <taxon>Tenebrionidae</taxon>
        <taxon>Pimeliinae</taxon>
        <taxon>Asbolus</taxon>
    </lineage>
</organism>
<keyword evidence="3" id="KW-0472">Membrane</keyword>
<evidence type="ECO:0000256" key="2">
    <source>
        <dbReference type="ARBA" id="ARBA00022729"/>
    </source>
</evidence>
<evidence type="ECO:0000256" key="1">
    <source>
        <dbReference type="ARBA" id="ARBA00004370"/>
    </source>
</evidence>
<dbReference type="Proteomes" id="UP000292052">
    <property type="component" value="Unassembled WGS sequence"/>
</dbReference>
<keyword evidence="2" id="KW-0732">Signal</keyword>
<dbReference type="InterPro" id="IPR029033">
    <property type="entry name" value="His_PPase_superfam"/>
</dbReference>
<dbReference type="SUPFAM" id="SSF53254">
    <property type="entry name" value="Phosphoglycerate mutase-like"/>
    <property type="match status" value="1"/>
</dbReference>
<sequence length="197" mass="23494">MEEIAINSMEEIAINSMEEIEINRMEEIEMNSMEEIATNRMEEIEINSMEEIVINLMEEIVVNDIAETGTKCTPVQFWSINRHGTRYPSSRTIERLRQLSKIHTEIIKNYDERQSFPDRGRLCMKDLDLFRKFEELMREPYSENAYSFQYTDSDRTHDSYQAYIEGLFKNNAYQVHANVFNDDRLIKFRVNITGRHK</sequence>
<dbReference type="GO" id="GO:0003993">
    <property type="term" value="F:acid phosphatase activity"/>
    <property type="evidence" value="ECO:0007669"/>
    <property type="project" value="TreeGrafter"/>
</dbReference>
<comment type="subcellular location">
    <subcellularLocation>
        <location evidence="1">Membrane</location>
    </subcellularLocation>
</comment>
<evidence type="ECO:0000313" key="5">
    <source>
        <dbReference type="Proteomes" id="UP000292052"/>
    </source>
</evidence>
<name>A0A482W4I1_ASBVE</name>
<evidence type="ECO:0000256" key="3">
    <source>
        <dbReference type="ARBA" id="ARBA00023136"/>
    </source>
</evidence>
<dbReference type="PANTHER" id="PTHR20963:SF8">
    <property type="entry name" value="MULTIPLE INOSITOL POLYPHOSPHATE PHOSPHATASE 1"/>
    <property type="match status" value="1"/>
</dbReference>
<dbReference type="STRING" id="1661398.A0A482W4I1"/>
<gene>
    <name evidence="4" type="ORF">BDFB_006500</name>
</gene>
<protein>
    <submittedName>
        <fullName evidence="4">His Phos 2 domain containing protein</fullName>
    </submittedName>
</protein>
<evidence type="ECO:0000313" key="4">
    <source>
        <dbReference type="EMBL" id="RZC39966.1"/>
    </source>
</evidence>
<reference evidence="4 5" key="1">
    <citation type="submission" date="2017-03" db="EMBL/GenBank/DDBJ databases">
        <title>Genome of the blue death feigning beetle - Asbolus verrucosus.</title>
        <authorList>
            <person name="Rider S.D."/>
        </authorList>
    </citation>
    <scope>NUCLEOTIDE SEQUENCE [LARGE SCALE GENOMIC DNA]</scope>
    <source>
        <strain evidence="4">Butters</strain>
        <tissue evidence="4">Head and leg muscle</tissue>
    </source>
</reference>
<comment type="caution">
    <text evidence="4">The sequence shown here is derived from an EMBL/GenBank/DDBJ whole genome shotgun (WGS) entry which is preliminary data.</text>
</comment>
<keyword evidence="5" id="KW-1185">Reference proteome</keyword>
<dbReference type="PANTHER" id="PTHR20963">
    <property type="entry name" value="MULTIPLE INOSITOL POLYPHOSPHATE PHOSPHATASE-RELATED"/>
    <property type="match status" value="1"/>
</dbReference>